<keyword evidence="3" id="KW-1185">Reference proteome</keyword>
<keyword evidence="1" id="KW-1133">Transmembrane helix</keyword>
<accession>A0A9W9KP25</accession>
<name>A0A9W9KP25_9EURO</name>
<reference evidence="2" key="1">
    <citation type="submission" date="2022-11" db="EMBL/GenBank/DDBJ databases">
        <authorList>
            <person name="Petersen C."/>
        </authorList>
    </citation>
    <scope>NUCLEOTIDE SEQUENCE</scope>
    <source>
        <strain evidence="2">IBT 30069</strain>
    </source>
</reference>
<evidence type="ECO:0000256" key="1">
    <source>
        <dbReference type="SAM" id="Phobius"/>
    </source>
</evidence>
<evidence type="ECO:0000313" key="3">
    <source>
        <dbReference type="Proteomes" id="UP001149165"/>
    </source>
</evidence>
<feature type="transmembrane region" description="Helical" evidence="1">
    <location>
        <begin position="77"/>
        <end position="96"/>
    </location>
</feature>
<evidence type="ECO:0000313" key="2">
    <source>
        <dbReference type="EMBL" id="KAJ5113984.1"/>
    </source>
</evidence>
<feature type="transmembrane region" description="Helical" evidence="1">
    <location>
        <begin position="296"/>
        <end position="315"/>
    </location>
</feature>
<reference evidence="2" key="2">
    <citation type="journal article" date="2023" name="IMA Fungus">
        <title>Comparative genomic study of the Penicillium genus elucidates a diverse pangenome and 15 lateral gene transfer events.</title>
        <authorList>
            <person name="Petersen C."/>
            <person name="Sorensen T."/>
            <person name="Nielsen M.R."/>
            <person name="Sondergaard T.E."/>
            <person name="Sorensen J.L."/>
            <person name="Fitzpatrick D.A."/>
            <person name="Frisvad J.C."/>
            <person name="Nielsen K.L."/>
        </authorList>
    </citation>
    <scope>NUCLEOTIDE SEQUENCE</scope>
    <source>
        <strain evidence="2">IBT 30069</strain>
    </source>
</reference>
<dbReference type="AlphaFoldDB" id="A0A9W9KP25"/>
<keyword evidence="1" id="KW-0472">Membrane</keyword>
<protein>
    <submittedName>
        <fullName evidence="2">Uncharacterized protein</fullName>
    </submittedName>
</protein>
<gene>
    <name evidence="2" type="ORF">N7456_002518</name>
</gene>
<dbReference type="Pfam" id="PF04120">
    <property type="entry name" value="Iron_permease"/>
    <property type="match status" value="2"/>
</dbReference>
<sequence length="459" mass="51760">MKYPRPIVQCDMEVTAESYDQGADVGSGYSVKASFKLIDRWLDKLVQLAGSAPIFSLLMIGLIVWAVAGIWHGNSETWIAAISDIQALICYIYDSVLMRQLFRKYHVEHDAMLQIQSRCGSHRRMIAYLKGTLGEHQIHQLAMHVNEIHSSSSSISKKDDPFVIDSDLRTPGYFARYIISMANTCWHIISVGGYWLCIFIWLGFACLRECYAAYNNTYLDAIFKLDTTIEIKLRHLTRDTLPNSTVIKCAPKENFLQRAVFYYADIVGALVGIMLLVVVLLAWIAVGPVFKYNQSWWLLIGTYAGLVGLFDSFVLRNVQGKISRYIDEDFDILDESTKDILDELYIFDSSASIEHQSITLSLSAWMDGVSSNVIMVFAGFLLTVGCLIASSALKWSLTGQLISNVPPNIIETLLMLILITGQNDAEAKSRARLADIYSQRQRLMLFVQHAKRALDKSKD</sequence>
<dbReference type="EMBL" id="JAPQKH010000002">
    <property type="protein sequence ID" value="KAJ5113984.1"/>
    <property type="molecule type" value="Genomic_DNA"/>
</dbReference>
<feature type="transmembrane region" description="Helical" evidence="1">
    <location>
        <begin position="45"/>
        <end position="71"/>
    </location>
</feature>
<comment type="caution">
    <text evidence="2">The sequence shown here is derived from an EMBL/GenBank/DDBJ whole genome shotgun (WGS) entry which is preliminary data.</text>
</comment>
<proteinExistence type="predicted"/>
<dbReference type="InterPro" id="IPR007251">
    <property type="entry name" value="Iron_permease_Fet4"/>
</dbReference>
<keyword evidence="1" id="KW-0812">Transmembrane</keyword>
<dbReference type="GO" id="GO:0055085">
    <property type="term" value="P:transmembrane transport"/>
    <property type="evidence" value="ECO:0007669"/>
    <property type="project" value="InterPro"/>
</dbReference>
<feature type="transmembrane region" description="Helical" evidence="1">
    <location>
        <begin position="260"/>
        <end position="284"/>
    </location>
</feature>
<feature type="transmembrane region" description="Helical" evidence="1">
    <location>
        <begin position="373"/>
        <end position="393"/>
    </location>
</feature>
<organism evidence="2 3">
    <name type="scientific">Penicillium angulare</name>
    <dbReference type="NCBI Taxonomy" id="116970"/>
    <lineage>
        <taxon>Eukaryota</taxon>
        <taxon>Fungi</taxon>
        <taxon>Dikarya</taxon>
        <taxon>Ascomycota</taxon>
        <taxon>Pezizomycotina</taxon>
        <taxon>Eurotiomycetes</taxon>
        <taxon>Eurotiomycetidae</taxon>
        <taxon>Eurotiales</taxon>
        <taxon>Aspergillaceae</taxon>
        <taxon>Penicillium</taxon>
    </lineage>
</organism>
<dbReference type="OrthoDB" id="2224262at2759"/>
<dbReference type="Proteomes" id="UP001149165">
    <property type="component" value="Unassembled WGS sequence"/>
</dbReference>